<reference evidence="2" key="1">
    <citation type="journal article" date="2019" name="Int. J. Syst. Evol. Microbiol.">
        <title>The Global Catalogue of Microorganisms (GCM) 10K type strain sequencing project: providing services to taxonomists for standard genome sequencing and annotation.</title>
        <authorList>
            <consortium name="The Broad Institute Genomics Platform"/>
            <consortium name="The Broad Institute Genome Sequencing Center for Infectious Disease"/>
            <person name="Wu L."/>
            <person name="Ma J."/>
        </authorList>
    </citation>
    <scope>NUCLEOTIDE SEQUENCE [LARGE SCALE GENOMIC DNA]</scope>
    <source>
        <strain evidence="2">KCTC 42255</strain>
    </source>
</reference>
<dbReference type="PANTHER" id="PTHR33639">
    <property type="entry name" value="THIOL-DISULFIDE OXIDOREDUCTASE DCC"/>
    <property type="match status" value="1"/>
</dbReference>
<evidence type="ECO:0000313" key="2">
    <source>
        <dbReference type="Proteomes" id="UP001597357"/>
    </source>
</evidence>
<dbReference type="Pfam" id="PF04134">
    <property type="entry name" value="DCC1-like"/>
    <property type="match status" value="1"/>
</dbReference>
<dbReference type="RefSeq" id="WP_379044461.1">
    <property type="nucleotide sequence ID" value="NZ_JBHULZ010000023.1"/>
</dbReference>
<gene>
    <name evidence="1" type="ORF">ACFSQ0_04005</name>
</gene>
<protein>
    <submittedName>
        <fullName evidence="1">Thiol-disulfide oxidoreductase DCC family protein</fullName>
    </submittedName>
</protein>
<dbReference type="InterPro" id="IPR052927">
    <property type="entry name" value="DCC_oxidoreductase"/>
</dbReference>
<comment type="caution">
    <text evidence="1">The sequence shown here is derived from an EMBL/GenBank/DDBJ whole genome shotgun (WGS) entry which is preliminary data.</text>
</comment>
<accession>A0ABW5SBV2</accession>
<evidence type="ECO:0000313" key="1">
    <source>
        <dbReference type="EMBL" id="MFD2697146.1"/>
    </source>
</evidence>
<sequence>MRKELPVNKKIILFDGVCNLCNTSVDFIIKRDTKDVFRFASLQSDFGMQLLAERGIDTQKIDSIVYIDPGNTYEIKSDAALAIAAELKGWPKVISYFKFLPSGFRNMIYDIVAKNRYRWFGKKNTCRLPTENEAAKFL</sequence>
<name>A0ABW5SBV2_9FLAO</name>
<dbReference type="Proteomes" id="UP001597357">
    <property type="component" value="Unassembled WGS sequence"/>
</dbReference>
<proteinExistence type="predicted"/>
<dbReference type="EMBL" id="JBHULZ010000023">
    <property type="protein sequence ID" value="MFD2697146.1"/>
    <property type="molecule type" value="Genomic_DNA"/>
</dbReference>
<keyword evidence="2" id="KW-1185">Reference proteome</keyword>
<dbReference type="PANTHER" id="PTHR33639:SF2">
    <property type="entry name" value="DUF393 DOMAIN-CONTAINING PROTEIN"/>
    <property type="match status" value="1"/>
</dbReference>
<dbReference type="InterPro" id="IPR007263">
    <property type="entry name" value="DCC1-like"/>
</dbReference>
<organism evidence="1 2">
    <name type="scientific">Mesonia sediminis</name>
    <dbReference type="NCBI Taxonomy" id="1703946"/>
    <lineage>
        <taxon>Bacteria</taxon>
        <taxon>Pseudomonadati</taxon>
        <taxon>Bacteroidota</taxon>
        <taxon>Flavobacteriia</taxon>
        <taxon>Flavobacteriales</taxon>
        <taxon>Flavobacteriaceae</taxon>
        <taxon>Mesonia</taxon>
    </lineage>
</organism>